<dbReference type="PANTHER" id="PTHR43681">
    <property type="entry name" value="TRANSMEMBRANE GTPASE FZO"/>
    <property type="match status" value="1"/>
</dbReference>
<feature type="transmembrane region" description="Helical" evidence="2">
    <location>
        <begin position="475"/>
        <end position="494"/>
    </location>
</feature>
<dbReference type="Gene3D" id="3.40.50.300">
    <property type="entry name" value="P-loop containing nucleotide triphosphate hydrolases"/>
    <property type="match status" value="1"/>
</dbReference>
<evidence type="ECO:0000256" key="2">
    <source>
        <dbReference type="SAM" id="Phobius"/>
    </source>
</evidence>
<evidence type="ECO:0000259" key="3">
    <source>
        <dbReference type="Pfam" id="PF01926"/>
    </source>
</evidence>
<keyword evidence="5" id="KW-1185">Reference proteome</keyword>
<dbReference type="InterPro" id="IPR051943">
    <property type="entry name" value="TRAFAC_Dynamin-like_GTPase"/>
</dbReference>
<accession>A0A953HQ49</accession>
<reference evidence="4" key="1">
    <citation type="submission" date="2021-06" db="EMBL/GenBank/DDBJ databases">
        <title>44 bacteria genomes isolated from Dapeng, Shenzhen.</title>
        <authorList>
            <person name="Zheng W."/>
            <person name="Yu S."/>
            <person name="Huang Y."/>
        </authorList>
    </citation>
    <scope>NUCLEOTIDE SEQUENCE</scope>
    <source>
        <strain evidence="4">DP5N28-2</strain>
    </source>
</reference>
<evidence type="ECO:0000313" key="5">
    <source>
        <dbReference type="Proteomes" id="UP000753961"/>
    </source>
</evidence>
<dbReference type="GO" id="GO:0005525">
    <property type="term" value="F:GTP binding"/>
    <property type="evidence" value="ECO:0007669"/>
    <property type="project" value="InterPro"/>
</dbReference>
<feature type="coiled-coil region" evidence="1">
    <location>
        <begin position="526"/>
        <end position="564"/>
    </location>
</feature>
<evidence type="ECO:0000313" key="4">
    <source>
        <dbReference type="EMBL" id="MBY5958793.1"/>
    </source>
</evidence>
<keyword evidence="2" id="KW-0812">Transmembrane</keyword>
<dbReference type="PANTHER" id="PTHR43681:SF1">
    <property type="entry name" value="SARCALUMENIN"/>
    <property type="match status" value="1"/>
</dbReference>
<dbReference type="CDD" id="cd09912">
    <property type="entry name" value="DLP_2"/>
    <property type="match status" value="1"/>
</dbReference>
<name>A0A953HQ49_9BACT</name>
<dbReference type="RefSeq" id="WP_222580332.1">
    <property type="nucleotide sequence ID" value="NZ_JAHVHU010000010.1"/>
</dbReference>
<sequence length="575" mass="65832">MAALTEKKLLPYFERIKTLVDKLAEQSSRIDNSETLSTIQELRLRMDEPFLFVIVGEVKAGKSSFINALLSTDEEICAVAPDPKTDTIQQIKYGDVHDEVIINEFLKQIYFPDPILQEISIVDTPGTNTIVEHHQEITERFVPVSDLVVFVFEAKNPYRKSAWDFLSFINQEWKKKVIFVLQQKDLLNENDLQINLEGVRKEAAKHNVPEPHVFAVSALQELEGNHDLSGYPALRKYLKENITGIHAFRLKIENLLELVTTLNEKINAGLKARQAQYESDLLFRKEIDKTLHEHVLKSQNQVQTLIHNLLTGYDKATMISERELRDGLSFFRLVGKSFKSIFNKNESPQVWLSEIKTDLDKNLKIEMTDRLHEGVSDLADNIQNMAKVVELKILKNKTILKDNDELFGHIAERRRLIIEELQESFHNFIRNSENFVDTKLVEESSSISPNLATGSGIAVVGIILTAVTNGAVFDITGGLITGIGLLFAGITTGIKRGKILRRFSEEIKLTRSKIENELTLKLNEYIQQIKDKIETQFIEFDQLLEEEGKELQLMQENYNHIDSEQKTIRKKLAHL</sequence>
<proteinExistence type="predicted"/>
<dbReference type="InterPro" id="IPR027417">
    <property type="entry name" value="P-loop_NTPase"/>
</dbReference>
<dbReference type="AlphaFoldDB" id="A0A953HQ49"/>
<keyword evidence="2" id="KW-0472">Membrane</keyword>
<dbReference type="Pfam" id="PF01926">
    <property type="entry name" value="MMR_HSR1"/>
    <property type="match status" value="1"/>
</dbReference>
<comment type="caution">
    <text evidence="4">The sequence shown here is derived from an EMBL/GenBank/DDBJ whole genome shotgun (WGS) entry which is preliminary data.</text>
</comment>
<organism evidence="4 5">
    <name type="scientific">Membranihabitans marinus</name>
    <dbReference type="NCBI Taxonomy" id="1227546"/>
    <lineage>
        <taxon>Bacteria</taxon>
        <taxon>Pseudomonadati</taxon>
        <taxon>Bacteroidota</taxon>
        <taxon>Saprospiria</taxon>
        <taxon>Saprospirales</taxon>
        <taxon>Saprospiraceae</taxon>
        <taxon>Membranihabitans</taxon>
    </lineage>
</organism>
<dbReference type="SUPFAM" id="SSF52540">
    <property type="entry name" value="P-loop containing nucleoside triphosphate hydrolases"/>
    <property type="match status" value="1"/>
</dbReference>
<keyword evidence="1" id="KW-0175">Coiled coil</keyword>
<evidence type="ECO:0000256" key="1">
    <source>
        <dbReference type="SAM" id="Coils"/>
    </source>
</evidence>
<dbReference type="EMBL" id="JAHVHU010000010">
    <property type="protein sequence ID" value="MBY5958793.1"/>
    <property type="molecule type" value="Genomic_DNA"/>
</dbReference>
<keyword evidence="2" id="KW-1133">Transmembrane helix</keyword>
<dbReference type="InterPro" id="IPR006073">
    <property type="entry name" value="GTP-bd"/>
</dbReference>
<feature type="domain" description="G" evidence="3">
    <location>
        <begin position="53"/>
        <end position="182"/>
    </location>
</feature>
<dbReference type="Proteomes" id="UP000753961">
    <property type="component" value="Unassembled WGS sequence"/>
</dbReference>
<protein>
    <submittedName>
        <fullName evidence="4">Dynamin family protein</fullName>
    </submittedName>
</protein>
<gene>
    <name evidence="4" type="ORF">KUV50_11645</name>
</gene>